<reference evidence="20" key="1">
    <citation type="journal article" date="2019" name="Int. J. Syst. Evol. Microbiol.">
        <title>The Global Catalogue of Microorganisms (GCM) 10K type strain sequencing project: providing services to taxonomists for standard genome sequencing and annotation.</title>
        <authorList>
            <consortium name="The Broad Institute Genomics Platform"/>
            <consortium name="The Broad Institute Genome Sequencing Center for Infectious Disease"/>
            <person name="Wu L."/>
            <person name="Ma J."/>
        </authorList>
    </citation>
    <scope>NUCLEOTIDE SEQUENCE [LARGE SCALE GENOMIC DNA]</scope>
    <source>
        <strain evidence="20">JCM 17979</strain>
    </source>
</reference>
<comment type="subunit">
    <text evidence="4">Homotetramer.</text>
</comment>
<protein>
    <recommendedName>
        <fullName evidence="6 15">Pyruvate kinase</fullName>
        <ecNumber evidence="5 15">2.7.1.40</ecNumber>
    </recommendedName>
</protein>
<keyword evidence="11" id="KW-0067">ATP-binding</keyword>
<evidence type="ECO:0000256" key="14">
    <source>
        <dbReference type="ARBA" id="ARBA00023317"/>
    </source>
</evidence>
<dbReference type="InterPro" id="IPR015806">
    <property type="entry name" value="Pyrv_Knase_insert_dom_sf"/>
</dbReference>
<comment type="caution">
    <text evidence="19">The sequence shown here is derived from an EMBL/GenBank/DDBJ whole genome shotgun (WGS) entry which is preliminary data.</text>
</comment>
<dbReference type="NCBIfam" id="NF004491">
    <property type="entry name" value="PRK05826.1"/>
    <property type="match status" value="1"/>
</dbReference>
<evidence type="ECO:0000256" key="13">
    <source>
        <dbReference type="ARBA" id="ARBA00023152"/>
    </source>
</evidence>
<dbReference type="SUPFAM" id="SSF52935">
    <property type="entry name" value="PK C-terminal domain-like"/>
    <property type="match status" value="1"/>
</dbReference>
<sequence length="465" mass="49716">MCTLGPATSSPQAIRDLVRAGMDVARLNFSHGSHAEHERTYRLVREAADAEGRAVGILADLQGPKIRLGRFADGPQVWATGETVRITTEDVAGTHDRVSTTYAGLADDVRPGESLLVDDGNVALEVVDVEGRDVVARVVEGGRVSDNKGISLPNTAVSVPAMSDKDEADLRFALGLRVDVVALSFVRSPADAELVHKIMDEHDCRLPVIAKLEKPEAVDALEAIVLAFDAIMVARGDLGVELALEDVPLVQKRAVQIARENAKPVVVATQMLESMIHNFRPTRAEASDVANAVLDGADAVMLSGETSVGEYPIETVETMSRIVSAVEVGPASVPPIQHVPRTQRGVVTTAARDIGERLNARALVAFTRTGDTVRRLARLHTRLPVLAFTPVPAIRSQLALSWGVETFLVPWAETTDAMIRQVDASLLEIGRFAAGELVVIVSGSPPGTAGKTNLLRVHKIGEDAR</sequence>
<keyword evidence="20" id="KW-1185">Reference proteome</keyword>
<dbReference type="InterPro" id="IPR015793">
    <property type="entry name" value="Pyrv_Knase_brl"/>
</dbReference>
<comment type="cofactor">
    <cofactor evidence="1">
        <name>K(+)</name>
        <dbReference type="ChEBI" id="CHEBI:29103"/>
    </cofactor>
</comment>
<evidence type="ECO:0000256" key="15">
    <source>
        <dbReference type="NCBIfam" id="TIGR01064"/>
    </source>
</evidence>
<evidence type="ECO:0000259" key="18">
    <source>
        <dbReference type="Pfam" id="PF02887"/>
    </source>
</evidence>
<accession>A0ABP9AB43</accession>
<dbReference type="EC" id="2.7.1.40" evidence="5 15"/>
<keyword evidence="9" id="KW-0547">Nucleotide-binding</keyword>
<dbReference type="InterPro" id="IPR011037">
    <property type="entry name" value="Pyrv_Knase-like_insert_dom_sf"/>
</dbReference>
<proteinExistence type="inferred from homology"/>
<comment type="pathway">
    <text evidence="2 16">Carbohydrate degradation; glycolysis; pyruvate from D-glyceraldehyde 3-phosphate: step 5/5.</text>
</comment>
<keyword evidence="12 16" id="KW-0460">Magnesium</keyword>
<dbReference type="NCBIfam" id="TIGR01064">
    <property type="entry name" value="pyruv_kin"/>
    <property type="match status" value="1"/>
</dbReference>
<dbReference type="Gene3D" id="3.40.1380.20">
    <property type="entry name" value="Pyruvate kinase, C-terminal domain"/>
    <property type="match status" value="1"/>
</dbReference>
<dbReference type="PROSITE" id="PS00110">
    <property type="entry name" value="PYRUVATE_KINASE"/>
    <property type="match status" value="1"/>
</dbReference>
<evidence type="ECO:0000256" key="3">
    <source>
        <dbReference type="ARBA" id="ARBA00008663"/>
    </source>
</evidence>
<dbReference type="Gene3D" id="3.20.20.60">
    <property type="entry name" value="Phosphoenolpyruvate-binding domains"/>
    <property type="match status" value="1"/>
</dbReference>
<name>A0ABP9AB43_9PSEU</name>
<dbReference type="PANTHER" id="PTHR11817">
    <property type="entry name" value="PYRUVATE KINASE"/>
    <property type="match status" value="1"/>
</dbReference>
<feature type="domain" description="Pyruvate kinase C-terminal" evidence="18">
    <location>
        <begin position="347"/>
        <end position="458"/>
    </location>
</feature>
<evidence type="ECO:0000256" key="7">
    <source>
        <dbReference type="ARBA" id="ARBA00022679"/>
    </source>
</evidence>
<dbReference type="Proteomes" id="UP001500928">
    <property type="component" value="Unassembled WGS sequence"/>
</dbReference>
<dbReference type="InterPro" id="IPR015813">
    <property type="entry name" value="Pyrv/PenolPyrv_kinase-like_dom"/>
</dbReference>
<dbReference type="NCBIfam" id="NF004886">
    <property type="entry name" value="PRK06247.1"/>
    <property type="match status" value="1"/>
</dbReference>
<dbReference type="InterPro" id="IPR015795">
    <property type="entry name" value="Pyrv_Knase_C"/>
</dbReference>
<keyword evidence="7 16" id="KW-0808">Transferase</keyword>
<keyword evidence="14 19" id="KW-0670">Pyruvate</keyword>
<feature type="domain" description="Pyruvate kinase barrel" evidence="17">
    <location>
        <begin position="1"/>
        <end position="316"/>
    </location>
</feature>
<evidence type="ECO:0000256" key="9">
    <source>
        <dbReference type="ARBA" id="ARBA00022741"/>
    </source>
</evidence>
<dbReference type="InterPro" id="IPR018209">
    <property type="entry name" value="Pyrv_Knase_AS"/>
</dbReference>
<evidence type="ECO:0000313" key="20">
    <source>
        <dbReference type="Proteomes" id="UP001500928"/>
    </source>
</evidence>
<evidence type="ECO:0000256" key="4">
    <source>
        <dbReference type="ARBA" id="ARBA00011881"/>
    </source>
</evidence>
<dbReference type="InterPro" id="IPR036918">
    <property type="entry name" value="Pyrv_Knase_C_sf"/>
</dbReference>
<dbReference type="PRINTS" id="PR01050">
    <property type="entry name" value="PYRUVTKNASE"/>
</dbReference>
<evidence type="ECO:0000256" key="2">
    <source>
        <dbReference type="ARBA" id="ARBA00004997"/>
    </source>
</evidence>
<comment type="similarity">
    <text evidence="3 16">Belongs to the pyruvate kinase family.</text>
</comment>
<evidence type="ECO:0000256" key="10">
    <source>
        <dbReference type="ARBA" id="ARBA00022777"/>
    </source>
</evidence>
<evidence type="ECO:0000256" key="11">
    <source>
        <dbReference type="ARBA" id="ARBA00022840"/>
    </source>
</evidence>
<keyword evidence="8" id="KW-0479">Metal-binding</keyword>
<evidence type="ECO:0000256" key="1">
    <source>
        <dbReference type="ARBA" id="ARBA00001958"/>
    </source>
</evidence>
<dbReference type="EMBL" id="BAABHO010000005">
    <property type="protein sequence ID" value="GAA4778116.1"/>
    <property type="molecule type" value="Genomic_DNA"/>
</dbReference>
<evidence type="ECO:0000259" key="17">
    <source>
        <dbReference type="Pfam" id="PF00224"/>
    </source>
</evidence>
<dbReference type="SUPFAM" id="SSF51621">
    <property type="entry name" value="Phosphoenolpyruvate/pyruvate domain"/>
    <property type="match status" value="1"/>
</dbReference>
<gene>
    <name evidence="19" type="primary">pyk</name>
    <name evidence="19" type="ORF">GCM10023200_08820</name>
</gene>
<evidence type="ECO:0000256" key="6">
    <source>
        <dbReference type="ARBA" id="ARBA00018587"/>
    </source>
</evidence>
<evidence type="ECO:0000313" key="19">
    <source>
        <dbReference type="EMBL" id="GAA4778116.1"/>
    </source>
</evidence>
<dbReference type="GO" id="GO:0016301">
    <property type="term" value="F:kinase activity"/>
    <property type="evidence" value="ECO:0007669"/>
    <property type="project" value="UniProtKB-KW"/>
</dbReference>
<evidence type="ECO:0000256" key="12">
    <source>
        <dbReference type="ARBA" id="ARBA00022842"/>
    </source>
</evidence>
<evidence type="ECO:0000256" key="16">
    <source>
        <dbReference type="RuleBase" id="RU000504"/>
    </source>
</evidence>
<dbReference type="SUPFAM" id="SSF50800">
    <property type="entry name" value="PK beta-barrel domain-like"/>
    <property type="match status" value="1"/>
</dbReference>
<dbReference type="Pfam" id="PF00224">
    <property type="entry name" value="PK"/>
    <property type="match status" value="1"/>
</dbReference>
<keyword evidence="10 16" id="KW-0418">Kinase</keyword>
<comment type="catalytic activity">
    <reaction evidence="16">
        <text>pyruvate + ATP = phosphoenolpyruvate + ADP + H(+)</text>
        <dbReference type="Rhea" id="RHEA:18157"/>
        <dbReference type="ChEBI" id="CHEBI:15361"/>
        <dbReference type="ChEBI" id="CHEBI:15378"/>
        <dbReference type="ChEBI" id="CHEBI:30616"/>
        <dbReference type="ChEBI" id="CHEBI:58702"/>
        <dbReference type="ChEBI" id="CHEBI:456216"/>
        <dbReference type="EC" id="2.7.1.40"/>
    </reaction>
</comment>
<dbReference type="Gene3D" id="2.40.33.10">
    <property type="entry name" value="PK beta-barrel domain-like"/>
    <property type="match status" value="1"/>
</dbReference>
<dbReference type="InterPro" id="IPR001697">
    <property type="entry name" value="Pyr_Knase"/>
</dbReference>
<keyword evidence="13 16" id="KW-0324">Glycolysis</keyword>
<dbReference type="NCBIfam" id="NF004978">
    <property type="entry name" value="PRK06354.1"/>
    <property type="match status" value="1"/>
</dbReference>
<dbReference type="Pfam" id="PF02887">
    <property type="entry name" value="PK_C"/>
    <property type="match status" value="1"/>
</dbReference>
<evidence type="ECO:0000256" key="5">
    <source>
        <dbReference type="ARBA" id="ARBA00012142"/>
    </source>
</evidence>
<dbReference type="InterPro" id="IPR040442">
    <property type="entry name" value="Pyrv_kinase-like_dom_sf"/>
</dbReference>
<evidence type="ECO:0000256" key="8">
    <source>
        <dbReference type="ARBA" id="ARBA00022723"/>
    </source>
</evidence>
<organism evidence="19 20">
    <name type="scientific">Actinomycetospora chlora</name>
    <dbReference type="NCBI Taxonomy" id="663608"/>
    <lineage>
        <taxon>Bacteria</taxon>
        <taxon>Bacillati</taxon>
        <taxon>Actinomycetota</taxon>
        <taxon>Actinomycetes</taxon>
        <taxon>Pseudonocardiales</taxon>
        <taxon>Pseudonocardiaceae</taxon>
        <taxon>Actinomycetospora</taxon>
    </lineage>
</organism>